<dbReference type="EMBL" id="JBBPBM010000966">
    <property type="protein sequence ID" value="KAK8488900.1"/>
    <property type="molecule type" value="Genomic_DNA"/>
</dbReference>
<name>A0ABR2A768_9ROSI</name>
<proteinExistence type="predicted"/>
<keyword evidence="2" id="KW-1185">Reference proteome</keyword>
<reference evidence="1 2" key="1">
    <citation type="journal article" date="2024" name="G3 (Bethesda)">
        <title>Genome assembly of Hibiscus sabdariffa L. provides insights into metabolisms of medicinal natural products.</title>
        <authorList>
            <person name="Kim T."/>
        </authorList>
    </citation>
    <scope>NUCLEOTIDE SEQUENCE [LARGE SCALE GENOMIC DNA]</scope>
    <source>
        <strain evidence="1">TK-2024</strain>
        <tissue evidence="1">Old leaves</tissue>
    </source>
</reference>
<comment type="caution">
    <text evidence="1">The sequence shown here is derived from an EMBL/GenBank/DDBJ whole genome shotgun (WGS) entry which is preliminary data.</text>
</comment>
<evidence type="ECO:0000313" key="2">
    <source>
        <dbReference type="Proteomes" id="UP001472677"/>
    </source>
</evidence>
<gene>
    <name evidence="1" type="ORF">V6N12_033820</name>
</gene>
<accession>A0ABR2A768</accession>
<evidence type="ECO:0000313" key="1">
    <source>
        <dbReference type="EMBL" id="KAK8488900.1"/>
    </source>
</evidence>
<organism evidence="1 2">
    <name type="scientific">Hibiscus sabdariffa</name>
    <name type="common">roselle</name>
    <dbReference type="NCBI Taxonomy" id="183260"/>
    <lineage>
        <taxon>Eukaryota</taxon>
        <taxon>Viridiplantae</taxon>
        <taxon>Streptophyta</taxon>
        <taxon>Embryophyta</taxon>
        <taxon>Tracheophyta</taxon>
        <taxon>Spermatophyta</taxon>
        <taxon>Magnoliopsida</taxon>
        <taxon>eudicotyledons</taxon>
        <taxon>Gunneridae</taxon>
        <taxon>Pentapetalae</taxon>
        <taxon>rosids</taxon>
        <taxon>malvids</taxon>
        <taxon>Malvales</taxon>
        <taxon>Malvaceae</taxon>
        <taxon>Malvoideae</taxon>
        <taxon>Hibiscus</taxon>
    </lineage>
</organism>
<protein>
    <submittedName>
        <fullName evidence="1">Uncharacterized protein</fullName>
    </submittedName>
</protein>
<sequence>MDPTNVNGSKEEGRDPYTSAELDSKAYHLGGFYRYMWIHQELQVAIIGDDGGSIKNSDSKSSLSAIVAVALIFSASEAKPVARRGVCNMYNHKDNHKSS</sequence>
<dbReference type="Proteomes" id="UP001472677">
    <property type="component" value="Unassembled WGS sequence"/>
</dbReference>